<dbReference type="EMBL" id="QLNQ01000020">
    <property type="protein sequence ID" value="RCK65663.1"/>
    <property type="molecule type" value="Genomic_DNA"/>
</dbReference>
<evidence type="ECO:0000313" key="3">
    <source>
        <dbReference type="Proteomes" id="UP000253472"/>
    </source>
</evidence>
<reference evidence="2 3" key="1">
    <citation type="submission" date="2018-06" db="EMBL/GenBank/DDBJ databases">
        <title>Whole genome sequencing of Candida tropicalis (genome annotated by CSBL at Korea University).</title>
        <authorList>
            <person name="Ahn J."/>
        </authorList>
    </citation>
    <scope>NUCLEOTIDE SEQUENCE [LARGE SCALE GENOMIC DNA]</scope>
    <source>
        <strain evidence="2 3">ATCC 20962</strain>
    </source>
</reference>
<evidence type="ECO:0000313" key="2">
    <source>
        <dbReference type="EMBL" id="RCK65663.1"/>
    </source>
</evidence>
<name>A0A367YIF5_9ASCO</name>
<feature type="compositionally biased region" description="Low complexity" evidence="1">
    <location>
        <begin position="43"/>
        <end position="56"/>
    </location>
</feature>
<feature type="region of interest" description="Disordered" evidence="1">
    <location>
        <begin position="12"/>
        <end position="95"/>
    </location>
</feature>
<accession>A0A367YIF5</accession>
<gene>
    <name evidence="2" type="ORF">Cantr_01122</name>
</gene>
<organism evidence="2 3">
    <name type="scientific">Candida viswanathii</name>
    <dbReference type="NCBI Taxonomy" id="5486"/>
    <lineage>
        <taxon>Eukaryota</taxon>
        <taxon>Fungi</taxon>
        <taxon>Dikarya</taxon>
        <taxon>Ascomycota</taxon>
        <taxon>Saccharomycotina</taxon>
        <taxon>Pichiomycetes</taxon>
        <taxon>Debaryomycetaceae</taxon>
        <taxon>Candida/Lodderomyces clade</taxon>
        <taxon>Candida</taxon>
    </lineage>
</organism>
<dbReference type="AlphaFoldDB" id="A0A367YIF5"/>
<dbReference type="OrthoDB" id="4022861at2759"/>
<feature type="compositionally biased region" description="Low complexity" evidence="1">
    <location>
        <begin position="12"/>
        <end position="33"/>
    </location>
</feature>
<sequence>MINYNYSISEALSKPASSPSSFSSASSAASASSIVGHHKRSNSVHLQHSPQQQHPPSFERKNSQESSVLSLSDRSITSPSSLPVTPQEGSRQVSTVLQQRMSEPIIDLNKITEEYNNCQRRLSIASMKKANESLVHWCQFLQEEEDTRFYAQELNQNGINASSGLSSLPISSEILLEQFNENHEEKSEDECEDDVPKRHSNQLIRTLSKLTRRNSSSTIKPCRKSTASV</sequence>
<feature type="compositionally biased region" description="Polar residues" evidence="1">
    <location>
        <begin position="64"/>
        <end position="95"/>
    </location>
</feature>
<proteinExistence type="predicted"/>
<comment type="caution">
    <text evidence="2">The sequence shown here is derived from an EMBL/GenBank/DDBJ whole genome shotgun (WGS) entry which is preliminary data.</text>
</comment>
<evidence type="ECO:0000256" key="1">
    <source>
        <dbReference type="SAM" id="MobiDB-lite"/>
    </source>
</evidence>
<dbReference type="Proteomes" id="UP000253472">
    <property type="component" value="Unassembled WGS sequence"/>
</dbReference>
<keyword evidence="3" id="KW-1185">Reference proteome</keyword>
<protein>
    <submittedName>
        <fullName evidence="2">Uncharacterized protein</fullName>
    </submittedName>
</protein>